<name>A0A0G0Z8R9_9BACT</name>
<accession>A0A0G0Z8R9</accession>
<keyword evidence="2" id="KW-0648">Protein biosynthesis</keyword>
<dbReference type="EMBL" id="LCDE01000035">
    <property type="protein sequence ID" value="KKS45049.1"/>
    <property type="molecule type" value="Genomic_DNA"/>
</dbReference>
<dbReference type="SUPFAM" id="SSF56420">
    <property type="entry name" value="Peptide deformylase"/>
    <property type="match status" value="1"/>
</dbReference>
<dbReference type="PANTHER" id="PTHR10458:SF22">
    <property type="entry name" value="PEPTIDE DEFORMYLASE"/>
    <property type="match status" value="1"/>
</dbReference>
<keyword evidence="2" id="KW-0408">Iron</keyword>
<dbReference type="HAMAP" id="MF_00163">
    <property type="entry name" value="Pep_deformylase"/>
    <property type="match status" value="1"/>
</dbReference>
<dbReference type="GO" id="GO:0042586">
    <property type="term" value="F:peptide deformylase activity"/>
    <property type="evidence" value="ECO:0007669"/>
    <property type="project" value="UniProtKB-UniRule"/>
</dbReference>
<feature type="binding site" evidence="2">
    <location>
        <position position="150"/>
    </location>
    <ligand>
        <name>Fe cation</name>
        <dbReference type="ChEBI" id="CHEBI:24875"/>
    </ligand>
</feature>
<feature type="binding site" evidence="2">
    <location>
        <position position="108"/>
    </location>
    <ligand>
        <name>Fe cation</name>
        <dbReference type="ChEBI" id="CHEBI:24875"/>
    </ligand>
</feature>
<evidence type="ECO:0000313" key="3">
    <source>
        <dbReference type="EMBL" id="KKS45049.1"/>
    </source>
</evidence>
<evidence type="ECO:0000256" key="1">
    <source>
        <dbReference type="ARBA" id="ARBA00010759"/>
    </source>
</evidence>
<keyword evidence="2" id="KW-0378">Hydrolase</keyword>
<comment type="caution">
    <text evidence="3">The sequence shown here is derived from an EMBL/GenBank/DDBJ whole genome shotgun (WGS) entry which is preliminary data.</text>
</comment>
<dbReference type="Proteomes" id="UP000034951">
    <property type="component" value="Unassembled WGS sequence"/>
</dbReference>
<dbReference type="Pfam" id="PF01327">
    <property type="entry name" value="Pep_deformylase"/>
    <property type="match status" value="1"/>
</dbReference>
<dbReference type="Gene3D" id="3.90.45.10">
    <property type="entry name" value="Peptide deformylase"/>
    <property type="match status" value="1"/>
</dbReference>
<reference evidence="3 4" key="1">
    <citation type="journal article" date="2015" name="Nature">
        <title>rRNA introns, odd ribosomes, and small enigmatic genomes across a large radiation of phyla.</title>
        <authorList>
            <person name="Brown C.T."/>
            <person name="Hug L.A."/>
            <person name="Thomas B.C."/>
            <person name="Sharon I."/>
            <person name="Castelle C.J."/>
            <person name="Singh A."/>
            <person name="Wilkins M.J."/>
            <person name="Williams K.H."/>
            <person name="Banfield J.F."/>
        </authorList>
    </citation>
    <scope>NUCLEOTIDE SEQUENCE [LARGE SCALE GENOMIC DNA]</scope>
</reference>
<gene>
    <name evidence="2" type="primary">def</name>
    <name evidence="3" type="ORF">UV10_C0035G0003</name>
</gene>
<comment type="cofactor">
    <cofactor evidence="2">
        <name>Fe(2+)</name>
        <dbReference type="ChEBI" id="CHEBI:29033"/>
    </cofactor>
    <text evidence="2">Binds 1 Fe(2+) ion.</text>
</comment>
<sequence>MHQEIFSRIELFKKIAEKFPNFRYLGDPILRTPSSETTLDEGIEIGKNLGNILIEYRKITGMGRGLAAPQIGIGKRVFVTFLNDQIQIYINPKILKTSDDQNYYRETCLSSGIMRADIKRPAKITIEWTDENGQTQKQEAESVLARLLQHEYDHLQGVCNLDIAEAGSIEFVTSDPLQEKLRNDT</sequence>
<comment type="catalytic activity">
    <reaction evidence="2">
        <text>N-terminal N-formyl-L-methionyl-[peptide] + H2O = N-terminal L-methionyl-[peptide] + formate</text>
        <dbReference type="Rhea" id="RHEA:24420"/>
        <dbReference type="Rhea" id="RHEA-COMP:10639"/>
        <dbReference type="Rhea" id="RHEA-COMP:10640"/>
        <dbReference type="ChEBI" id="CHEBI:15377"/>
        <dbReference type="ChEBI" id="CHEBI:15740"/>
        <dbReference type="ChEBI" id="CHEBI:49298"/>
        <dbReference type="ChEBI" id="CHEBI:64731"/>
        <dbReference type="EC" id="3.5.1.88"/>
    </reaction>
</comment>
<dbReference type="InterPro" id="IPR036821">
    <property type="entry name" value="Peptide_deformylase_sf"/>
</dbReference>
<dbReference type="InterPro" id="IPR023635">
    <property type="entry name" value="Peptide_deformylase"/>
</dbReference>
<dbReference type="CDD" id="cd00487">
    <property type="entry name" value="Pep_deformylase"/>
    <property type="match status" value="1"/>
</dbReference>
<organism evidence="3 4">
    <name type="scientific">Candidatus Azambacteria bacterium GW2011_GWA1_42_19</name>
    <dbReference type="NCBI Taxonomy" id="1618609"/>
    <lineage>
        <taxon>Bacteria</taxon>
        <taxon>Candidatus Azamiibacteriota</taxon>
    </lineage>
</organism>
<comment type="function">
    <text evidence="2">Removes the formyl group from the N-terminal Met of newly synthesized proteins. Requires at least a dipeptide for an efficient rate of reaction. N-terminal L-methionine is a prerequisite for activity but the enzyme has broad specificity at other positions.</text>
</comment>
<dbReference type="PATRIC" id="fig|1618609.3.peg.621"/>
<feature type="active site" evidence="2">
    <location>
        <position position="151"/>
    </location>
</feature>
<dbReference type="PANTHER" id="PTHR10458">
    <property type="entry name" value="PEPTIDE DEFORMYLASE"/>
    <property type="match status" value="1"/>
</dbReference>
<evidence type="ECO:0000313" key="4">
    <source>
        <dbReference type="Proteomes" id="UP000034951"/>
    </source>
</evidence>
<dbReference type="AlphaFoldDB" id="A0A0G0Z8R9"/>
<comment type="similarity">
    <text evidence="1 2">Belongs to the polypeptide deformylase family.</text>
</comment>
<evidence type="ECO:0000256" key="2">
    <source>
        <dbReference type="HAMAP-Rule" id="MF_00163"/>
    </source>
</evidence>
<proteinExistence type="inferred from homology"/>
<feature type="binding site" evidence="2">
    <location>
        <position position="154"/>
    </location>
    <ligand>
        <name>Fe cation</name>
        <dbReference type="ChEBI" id="CHEBI:24875"/>
    </ligand>
</feature>
<keyword evidence="2" id="KW-0479">Metal-binding</keyword>
<dbReference type="GO" id="GO:0046872">
    <property type="term" value="F:metal ion binding"/>
    <property type="evidence" value="ECO:0007669"/>
    <property type="project" value="UniProtKB-KW"/>
</dbReference>
<dbReference type="GO" id="GO:0006412">
    <property type="term" value="P:translation"/>
    <property type="evidence" value="ECO:0007669"/>
    <property type="project" value="UniProtKB-UniRule"/>
</dbReference>
<protein>
    <recommendedName>
        <fullName evidence="2">Peptide deformylase</fullName>
        <shortName evidence="2">PDF</shortName>
        <ecNumber evidence="2">3.5.1.88</ecNumber>
    </recommendedName>
    <alternativeName>
        <fullName evidence="2">Polypeptide deformylase</fullName>
    </alternativeName>
</protein>
<dbReference type="EC" id="3.5.1.88" evidence="2"/>
<dbReference type="PRINTS" id="PR01576">
    <property type="entry name" value="PDEFORMYLASE"/>
</dbReference>